<protein>
    <submittedName>
        <fullName evidence="2">Uncharacterized protein</fullName>
    </submittedName>
</protein>
<accession>A0A6B0UYM9</accession>
<sequence>MFVGKSAARREFSGIPKLVVVVVVVVAERATPLSSPAPGLPLPEFPRPRLIGGDLAEEIGVGGAGREGGAAPRGTNPSRLSRARRAKEKQLRRHAIFLVIPLAVKHLHREPCSPLLPLVSFFPFHAALLPPPSPPLRDFGGGGVQNVRAPPSPPPHFAKTARVVCV</sequence>
<feature type="region of interest" description="Disordered" evidence="1">
    <location>
        <begin position="61"/>
        <end position="85"/>
    </location>
</feature>
<dbReference type="AlphaFoldDB" id="A0A6B0UYM9"/>
<dbReference type="EMBL" id="GIFC01012518">
    <property type="protein sequence ID" value="MXU94601.1"/>
    <property type="molecule type" value="Transcribed_RNA"/>
</dbReference>
<name>A0A6B0UYM9_IXORI</name>
<reference evidence="2" key="1">
    <citation type="submission" date="2019-12" db="EMBL/GenBank/DDBJ databases">
        <title>An insight into the sialome of adult female Ixodes ricinus ticks feeding for 6 days.</title>
        <authorList>
            <person name="Perner J."/>
            <person name="Ribeiro J.M.C."/>
        </authorList>
    </citation>
    <scope>NUCLEOTIDE SEQUENCE</scope>
    <source>
        <strain evidence="2">Semi-engorged</strain>
        <tissue evidence="2">Salivary glands</tissue>
    </source>
</reference>
<proteinExistence type="predicted"/>
<organism evidence="2">
    <name type="scientific">Ixodes ricinus</name>
    <name type="common">Common tick</name>
    <name type="synonym">Acarus ricinus</name>
    <dbReference type="NCBI Taxonomy" id="34613"/>
    <lineage>
        <taxon>Eukaryota</taxon>
        <taxon>Metazoa</taxon>
        <taxon>Ecdysozoa</taxon>
        <taxon>Arthropoda</taxon>
        <taxon>Chelicerata</taxon>
        <taxon>Arachnida</taxon>
        <taxon>Acari</taxon>
        <taxon>Parasitiformes</taxon>
        <taxon>Ixodida</taxon>
        <taxon>Ixodoidea</taxon>
        <taxon>Ixodidae</taxon>
        <taxon>Ixodinae</taxon>
        <taxon>Ixodes</taxon>
    </lineage>
</organism>
<evidence type="ECO:0000256" key="1">
    <source>
        <dbReference type="SAM" id="MobiDB-lite"/>
    </source>
</evidence>
<evidence type="ECO:0000313" key="2">
    <source>
        <dbReference type="EMBL" id="MXU94601.1"/>
    </source>
</evidence>